<evidence type="ECO:0000313" key="2">
    <source>
        <dbReference type="Proteomes" id="UP000269438"/>
    </source>
</evidence>
<protein>
    <submittedName>
        <fullName evidence="1">Uncharacterized protein</fullName>
    </submittedName>
</protein>
<dbReference type="AlphaFoldDB" id="A0A3L7AZW3"/>
<organism evidence="1 2">
    <name type="scientific">Mycetocola lacteus</name>
    <dbReference type="NCBI Taxonomy" id="76637"/>
    <lineage>
        <taxon>Bacteria</taxon>
        <taxon>Bacillati</taxon>
        <taxon>Actinomycetota</taxon>
        <taxon>Actinomycetes</taxon>
        <taxon>Micrococcales</taxon>
        <taxon>Microbacteriaceae</taxon>
        <taxon>Mycetocola</taxon>
    </lineage>
</organism>
<accession>A0A3L7AZW3</accession>
<dbReference type="EMBL" id="RCUY01000001">
    <property type="protein sequence ID" value="RLP84742.1"/>
    <property type="molecule type" value="Genomic_DNA"/>
</dbReference>
<reference evidence="1 2" key="1">
    <citation type="submission" date="2018-10" db="EMBL/GenBank/DDBJ databases">
        <authorList>
            <person name="Li J."/>
        </authorList>
    </citation>
    <scope>NUCLEOTIDE SEQUENCE [LARGE SCALE GENOMIC DNA]</scope>
    <source>
        <strain evidence="1 2">JCM 11654</strain>
    </source>
</reference>
<name>A0A3L7AZW3_9MICO</name>
<proteinExistence type="predicted"/>
<evidence type="ECO:0000313" key="1">
    <source>
        <dbReference type="EMBL" id="RLP84742.1"/>
    </source>
</evidence>
<gene>
    <name evidence="1" type="ORF">D9V34_01745</name>
</gene>
<comment type="caution">
    <text evidence="1">The sequence shown here is derived from an EMBL/GenBank/DDBJ whole genome shotgun (WGS) entry which is preliminary data.</text>
</comment>
<dbReference type="OrthoDB" id="5111541at2"/>
<dbReference type="Proteomes" id="UP000269438">
    <property type="component" value="Unassembled WGS sequence"/>
</dbReference>
<sequence>MGTIGLILGIAIVAVVLVLFLRRSRSVFAEQGTAGTPTERGGIADANRFDIVQIPADEPGAREYILRDDKTGSRIQVMTVFTRAQVVQVVIPKKHLGTGVEFELFHAVAANLPEVENWTWPPMTVEGRDALARYVRENPGVVFYDSNGLQIR</sequence>
<keyword evidence="2" id="KW-1185">Reference proteome</keyword>
<dbReference type="RefSeq" id="WP_121687212.1">
    <property type="nucleotide sequence ID" value="NZ_RCUY01000001.1"/>
</dbReference>